<evidence type="ECO:0000256" key="1">
    <source>
        <dbReference type="ARBA" id="ARBA00005044"/>
    </source>
</evidence>
<name>A0AA39XTH3_9PEZI</name>
<evidence type="ECO:0000256" key="7">
    <source>
        <dbReference type="SAM" id="MobiDB-lite"/>
    </source>
</evidence>
<evidence type="ECO:0000256" key="2">
    <source>
        <dbReference type="ARBA" id="ARBA00008014"/>
    </source>
</evidence>
<proteinExistence type="inferred from homology"/>
<accession>A0AA39XTH3</accession>
<dbReference type="InterPro" id="IPR020541">
    <property type="entry name" value="Chorismate_synthase_CS"/>
</dbReference>
<evidence type="ECO:0000313" key="8">
    <source>
        <dbReference type="EMBL" id="KAK0639117.1"/>
    </source>
</evidence>
<organism evidence="8 9">
    <name type="scientific">Cercophora newfieldiana</name>
    <dbReference type="NCBI Taxonomy" id="92897"/>
    <lineage>
        <taxon>Eukaryota</taxon>
        <taxon>Fungi</taxon>
        <taxon>Dikarya</taxon>
        <taxon>Ascomycota</taxon>
        <taxon>Pezizomycotina</taxon>
        <taxon>Sordariomycetes</taxon>
        <taxon>Sordariomycetidae</taxon>
        <taxon>Sordariales</taxon>
        <taxon>Lasiosphaeriaceae</taxon>
        <taxon>Cercophora</taxon>
    </lineage>
</organism>
<dbReference type="PROSITE" id="PS00788">
    <property type="entry name" value="CHORISMATE_SYNTHASE_2"/>
    <property type="match status" value="1"/>
</dbReference>
<dbReference type="InterPro" id="IPR000453">
    <property type="entry name" value="Chorismate_synth"/>
</dbReference>
<dbReference type="Pfam" id="PF01264">
    <property type="entry name" value="Chorismate_synt"/>
    <property type="match status" value="1"/>
</dbReference>
<feature type="region of interest" description="Disordered" evidence="7">
    <location>
        <begin position="15"/>
        <end position="44"/>
    </location>
</feature>
<evidence type="ECO:0000256" key="5">
    <source>
        <dbReference type="ARBA" id="ARBA00023141"/>
    </source>
</evidence>
<dbReference type="EMBL" id="JAULSV010000007">
    <property type="protein sequence ID" value="KAK0639117.1"/>
    <property type="molecule type" value="Genomic_DNA"/>
</dbReference>
<keyword evidence="9" id="KW-1185">Reference proteome</keyword>
<keyword evidence="6" id="KW-0456">Lyase</keyword>
<evidence type="ECO:0000256" key="4">
    <source>
        <dbReference type="ARBA" id="ARBA00022605"/>
    </source>
</evidence>
<dbReference type="Proteomes" id="UP001174936">
    <property type="component" value="Unassembled WGS sequence"/>
</dbReference>
<evidence type="ECO:0000256" key="3">
    <source>
        <dbReference type="ARBA" id="ARBA00013036"/>
    </source>
</evidence>
<dbReference type="GO" id="GO:0009073">
    <property type="term" value="P:aromatic amino acid family biosynthetic process"/>
    <property type="evidence" value="ECO:0007669"/>
    <property type="project" value="UniProtKB-KW"/>
</dbReference>
<evidence type="ECO:0000256" key="6">
    <source>
        <dbReference type="ARBA" id="ARBA00023239"/>
    </source>
</evidence>
<protein>
    <recommendedName>
        <fullName evidence="3">chorismate synthase</fullName>
        <ecNumber evidence="3">4.2.3.5</ecNumber>
    </recommendedName>
</protein>
<sequence>MTAIGVPASLQARFLTQKEQTTRKRRNAVGSAEENAAKDSAEAGASVLSEAVVGDDNWVREPSFEASSGGGQSSARETIARVAAGAIAEKYLRLAYGVRERN</sequence>
<dbReference type="Gene3D" id="3.60.150.10">
    <property type="entry name" value="Chorismate synthase AroC"/>
    <property type="match status" value="1"/>
</dbReference>
<evidence type="ECO:0000313" key="9">
    <source>
        <dbReference type="Proteomes" id="UP001174936"/>
    </source>
</evidence>
<dbReference type="GO" id="GO:0004107">
    <property type="term" value="F:chorismate synthase activity"/>
    <property type="evidence" value="ECO:0007669"/>
    <property type="project" value="UniProtKB-EC"/>
</dbReference>
<dbReference type="GO" id="GO:0008652">
    <property type="term" value="P:amino acid biosynthetic process"/>
    <property type="evidence" value="ECO:0007669"/>
    <property type="project" value="UniProtKB-KW"/>
</dbReference>
<dbReference type="EC" id="4.2.3.5" evidence="3"/>
<gene>
    <name evidence="8" type="ORF">B0T16DRAFT_422457</name>
</gene>
<dbReference type="AlphaFoldDB" id="A0AA39XTH3"/>
<comment type="caution">
    <text evidence="8">The sequence shown here is derived from an EMBL/GenBank/DDBJ whole genome shotgun (WGS) entry which is preliminary data.</text>
</comment>
<keyword evidence="5" id="KW-0057">Aromatic amino acid biosynthesis</keyword>
<dbReference type="InterPro" id="IPR035904">
    <property type="entry name" value="Chorismate_synth_AroC_sf"/>
</dbReference>
<dbReference type="SUPFAM" id="SSF103263">
    <property type="entry name" value="Chorismate synthase, AroC"/>
    <property type="match status" value="1"/>
</dbReference>
<keyword evidence="4" id="KW-0028">Amino-acid biosynthesis</keyword>
<reference evidence="8" key="1">
    <citation type="submission" date="2023-06" db="EMBL/GenBank/DDBJ databases">
        <title>Genome-scale phylogeny and comparative genomics of the fungal order Sordariales.</title>
        <authorList>
            <consortium name="Lawrence Berkeley National Laboratory"/>
            <person name="Hensen N."/>
            <person name="Bonometti L."/>
            <person name="Westerberg I."/>
            <person name="Brannstrom I.O."/>
            <person name="Guillou S."/>
            <person name="Cros-Aarteil S."/>
            <person name="Calhoun S."/>
            <person name="Haridas S."/>
            <person name="Kuo A."/>
            <person name="Mondo S."/>
            <person name="Pangilinan J."/>
            <person name="Riley R."/>
            <person name="Labutti K."/>
            <person name="Andreopoulos B."/>
            <person name="Lipzen A."/>
            <person name="Chen C."/>
            <person name="Yanf M."/>
            <person name="Daum C."/>
            <person name="Ng V."/>
            <person name="Clum A."/>
            <person name="Steindorff A."/>
            <person name="Ohm R."/>
            <person name="Martin F."/>
            <person name="Silar P."/>
            <person name="Natvig D."/>
            <person name="Lalanne C."/>
            <person name="Gautier V."/>
            <person name="Ament-Velasquez S.L."/>
            <person name="Kruys A."/>
            <person name="Hutchinson M.I."/>
            <person name="Powell A.J."/>
            <person name="Barry K."/>
            <person name="Miller A.N."/>
            <person name="Grigoriev I.V."/>
            <person name="Debuchy R."/>
            <person name="Gladieux P."/>
            <person name="Thoren M.H."/>
            <person name="Johannesson H."/>
        </authorList>
    </citation>
    <scope>NUCLEOTIDE SEQUENCE</scope>
    <source>
        <strain evidence="8">SMH2532-1</strain>
    </source>
</reference>
<comment type="similarity">
    <text evidence="2">Belongs to the chorismate synthase family.</text>
</comment>
<comment type="pathway">
    <text evidence="1">Metabolic intermediate biosynthesis; chorismate biosynthesis; chorismate from D-erythrose 4-phosphate and phosphoenolpyruvate: step 7/7.</text>
</comment>